<keyword evidence="3" id="KW-0732">Signal</keyword>
<dbReference type="CDD" id="cd12087">
    <property type="entry name" value="TM_EGFR-like"/>
    <property type="match status" value="1"/>
</dbReference>
<feature type="transmembrane region" description="Helical" evidence="2">
    <location>
        <begin position="184"/>
        <end position="208"/>
    </location>
</feature>
<keyword evidence="2" id="KW-0472">Membrane</keyword>
<dbReference type="OrthoDB" id="2962003at2759"/>
<evidence type="ECO:0008006" key="6">
    <source>
        <dbReference type="Google" id="ProtNLM"/>
    </source>
</evidence>
<evidence type="ECO:0000256" key="3">
    <source>
        <dbReference type="SAM" id="SignalP"/>
    </source>
</evidence>
<keyword evidence="2" id="KW-1133">Transmembrane helix</keyword>
<feature type="region of interest" description="Disordered" evidence="1">
    <location>
        <begin position="259"/>
        <end position="289"/>
    </location>
</feature>
<evidence type="ECO:0000256" key="1">
    <source>
        <dbReference type="SAM" id="MobiDB-lite"/>
    </source>
</evidence>
<feature type="compositionally biased region" description="Polar residues" evidence="1">
    <location>
        <begin position="277"/>
        <end position="289"/>
    </location>
</feature>
<evidence type="ECO:0000256" key="2">
    <source>
        <dbReference type="SAM" id="Phobius"/>
    </source>
</evidence>
<sequence>MIHIFLAICFLCAFTATSRAESTQTAVTLWQFGRPRLRSGQVTLPLLPMGTANDGSATTYLYQVLNPAEVITTDESGFVTKTTPSAISRTIVASASGWVEAFETMQAISCGFVDSTFGQCLDETITTTTRANSGAPTPVVIPISANLTQISVSPVPTSSAASNPVLSPSLSATNTSGLVKRPTVSAIVGVVIGTLLLIVGMVIALWWCRRRRLNRMAKDLSRQPYVPMPVANALDAVAQSEMGEVSPASATTSEYSSTHVQLGGTHDGKHFKGPQRGATSTVGPTSAWSLPSEVSTTELAWTIHHRIQNQDFNGIPLPPA</sequence>
<dbReference type="EMBL" id="JACAZI010000008">
    <property type="protein sequence ID" value="KAF7354279.1"/>
    <property type="molecule type" value="Genomic_DNA"/>
</dbReference>
<evidence type="ECO:0000313" key="5">
    <source>
        <dbReference type="Proteomes" id="UP000620124"/>
    </source>
</evidence>
<keyword evidence="2" id="KW-0812">Transmembrane</keyword>
<evidence type="ECO:0000313" key="4">
    <source>
        <dbReference type="EMBL" id="KAF7354279.1"/>
    </source>
</evidence>
<proteinExistence type="predicted"/>
<feature type="signal peptide" evidence="3">
    <location>
        <begin position="1"/>
        <end position="20"/>
    </location>
</feature>
<keyword evidence="5" id="KW-1185">Reference proteome</keyword>
<comment type="caution">
    <text evidence="4">The sequence shown here is derived from an EMBL/GenBank/DDBJ whole genome shotgun (WGS) entry which is preliminary data.</text>
</comment>
<organism evidence="4 5">
    <name type="scientific">Mycena venus</name>
    <dbReference type="NCBI Taxonomy" id="2733690"/>
    <lineage>
        <taxon>Eukaryota</taxon>
        <taxon>Fungi</taxon>
        <taxon>Dikarya</taxon>
        <taxon>Basidiomycota</taxon>
        <taxon>Agaricomycotina</taxon>
        <taxon>Agaricomycetes</taxon>
        <taxon>Agaricomycetidae</taxon>
        <taxon>Agaricales</taxon>
        <taxon>Marasmiineae</taxon>
        <taxon>Mycenaceae</taxon>
        <taxon>Mycena</taxon>
    </lineage>
</organism>
<protein>
    <recommendedName>
        <fullName evidence="6">Mid2 domain-containing protein</fullName>
    </recommendedName>
</protein>
<accession>A0A8H7CXK9</accession>
<feature type="chain" id="PRO_5034740117" description="Mid2 domain-containing protein" evidence="3">
    <location>
        <begin position="21"/>
        <end position="320"/>
    </location>
</feature>
<dbReference type="Proteomes" id="UP000620124">
    <property type="component" value="Unassembled WGS sequence"/>
</dbReference>
<gene>
    <name evidence="4" type="ORF">MVEN_01116000</name>
</gene>
<dbReference type="AlphaFoldDB" id="A0A8H7CXK9"/>
<name>A0A8H7CXK9_9AGAR</name>
<reference evidence="4" key="1">
    <citation type="submission" date="2020-05" db="EMBL/GenBank/DDBJ databases">
        <title>Mycena genomes resolve the evolution of fungal bioluminescence.</title>
        <authorList>
            <person name="Tsai I.J."/>
        </authorList>
    </citation>
    <scope>NUCLEOTIDE SEQUENCE</scope>
    <source>
        <strain evidence="4">CCC161011</strain>
    </source>
</reference>